<name>A0A543IZ48_9ACTN</name>
<keyword evidence="2" id="KW-1185">Reference proteome</keyword>
<dbReference type="Proteomes" id="UP000319213">
    <property type="component" value="Unassembled WGS sequence"/>
</dbReference>
<evidence type="ECO:0000313" key="2">
    <source>
        <dbReference type="Proteomes" id="UP000319213"/>
    </source>
</evidence>
<gene>
    <name evidence="1" type="ORF">FHX40_2568</name>
</gene>
<evidence type="ECO:0000313" key="1">
    <source>
        <dbReference type="EMBL" id="TQM75846.1"/>
    </source>
</evidence>
<dbReference type="OrthoDB" id="3492053at2"/>
<organism evidence="1 2">
    <name type="scientific">Thermopolyspora flexuosa</name>
    <dbReference type="NCBI Taxonomy" id="103836"/>
    <lineage>
        <taxon>Bacteria</taxon>
        <taxon>Bacillati</taxon>
        <taxon>Actinomycetota</taxon>
        <taxon>Actinomycetes</taxon>
        <taxon>Streptosporangiales</taxon>
        <taxon>Streptosporangiaceae</taxon>
        <taxon>Thermopolyspora</taxon>
    </lineage>
</organism>
<protein>
    <submittedName>
        <fullName evidence="1">Uncharacterized protein</fullName>
    </submittedName>
</protein>
<accession>A0A543IZ48</accession>
<dbReference type="EMBL" id="VFPQ01000001">
    <property type="protein sequence ID" value="TQM75846.1"/>
    <property type="molecule type" value="Genomic_DNA"/>
</dbReference>
<dbReference type="RefSeq" id="WP_142259798.1">
    <property type="nucleotide sequence ID" value="NZ_BMPV01000001.1"/>
</dbReference>
<comment type="caution">
    <text evidence="1">The sequence shown here is derived from an EMBL/GenBank/DDBJ whole genome shotgun (WGS) entry which is preliminary data.</text>
</comment>
<sequence length="673" mass="71871">MGSPVPPGTGPLSPDFSGLDPEQMERFIAELDRGRGVIGENLEAIRRELAAVGIFPPQLNRIAELARWIDEQLPDLRRRARLARETAKWPGWAPVLTGLVAYDEKRILPAAEAQRLGRALAERYNRIDPDPPLGFAPGLDEELRRIVAELREHALDPDFAAAFFGALGPRRTVELPRRLRLGLPSGDEAKAIETVSIAFGSAVAGAATSPGFRAVDEAVRRRRDDHEERQAIGDLLSAGRFPTEWLAKVAFTQVLAYGSRDPAATLTPYLNALAKDPAAARLALALPTREIALFPALPLTPFGTSRSDSRPDLATYLRWLTTRVGRDAEAADAFGRVLAAASGAYDEADGRHSEPAARFAFTVITRADEWKVPPAMRVHLAEIAGAYASEIAEGADLGDDNQLQPSAFGPVASRIPGLSPAFRLSPADTYRFLTTFAATDTDLAPFEAGLGNLARRLVDHNVPLLRRTGDPTQLSAVFAVLGNVRGFELAAAEAVRGPLDERRAAGADAVSVGGGALFGVVGLAIPGGITGQALWTALSTGWSVYDTYKPDPPKGTDHLMATDRLETLGRRHAVATALLQAGFRPQVSPGAYQAACPPGVAIADDQGNLRPFADIAKSGEPGLQALDRWFIANGLGGTDKLALGEIANNAASRFDGQKQVAQLRARSLGDRKP</sequence>
<proteinExistence type="predicted"/>
<reference evidence="1 2" key="1">
    <citation type="submission" date="2019-06" db="EMBL/GenBank/DDBJ databases">
        <title>Sequencing the genomes of 1000 actinobacteria strains.</title>
        <authorList>
            <person name="Klenk H.-P."/>
        </authorList>
    </citation>
    <scope>NUCLEOTIDE SEQUENCE [LARGE SCALE GENOMIC DNA]</scope>
    <source>
        <strain evidence="1 2">DSM 43186</strain>
    </source>
</reference>
<dbReference type="AlphaFoldDB" id="A0A543IZ48"/>